<dbReference type="PANTHER" id="PTHR43569">
    <property type="entry name" value="AMIDOHYDROLASE"/>
    <property type="match status" value="1"/>
</dbReference>
<proteinExistence type="inferred from homology"/>
<dbReference type="InterPro" id="IPR032466">
    <property type="entry name" value="Metal_Hydrolase"/>
</dbReference>
<dbReference type="EMBL" id="CP020715">
    <property type="protein sequence ID" value="ARJ06253.1"/>
    <property type="molecule type" value="Genomic_DNA"/>
</dbReference>
<evidence type="ECO:0000313" key="3">
    <source>
        <dbReference type="Proteomes" id="UP000192775"/>
    </source>
</evidence>
<dbReference type="SUPFAM" id="SSF51556">
    <property type="entry name" value="Metallo-dependent hydrolases"/>
    <property type="match status" value="1"/>
</dbReference>
<keyword evidence="2" id="KW-0378">Hydrolase</keyword>
<dbReference type="KEGG" id="cphy:B5808_14300"/>
<name>A0A1X9LM43_9MICO</name>
<dbReference type="STRING" id="1619308.B5808_14300"/>
<dbReference type="RefSeq" id="WP_085020391.1">
    <property type="nucleotide sequence ID" value="NZ_BMHD01000001.1"/>
</dbReference>
<dbReference type="InterPro" id="IPR006680">
    <property type="entry name" value="Amidohydro-rel"/>
</dbReference>
<dbReference type="InterPro" id="IPR052350">
    <property type="entry name" value="Metallo-dep_Lactonases"/>
</dbReference>
<dbReference type="GO" id="GO:0016787">
    <property type="term" value="F:hydrolase activity"/>
    <property type="evidence" value="ECO:0007669"/>
    <property type="project" value="UniProtKB-KW"/>
</dbReference>
<keyword evidence="3" id="KW-1185">Reference proteome</keyword>
<protein>
    <submittedName>
        <fullName evidence="2">Metal-dependent hydrolase</fullName>
    </submittedName>
</protein>
<comment type="similarity">
    <text evidence="1">Belongs to the metallo-dependent hydrolases superfamily.</text>
</comment>
<organism evidence="2 3">
    <name type="scientific">Cnuibacter physcomitrellae</name>
    <dbReference type="NCBI Taxonomy" id="1619308"/>
    <lineage>
        <taxon>Bacteria</taxon>
        <taxon>Bacillati</taxon>
        <taxon>Actinomycetota</taxon>
        <taxon>Actinomycetes</taxon>
        <taxon>Micrococcales</taxon>
        <taxon>Microbacteriaceae</taxon>
        <taxon>Cnuibacter</taxon>
    </lineage>
</organism>
<dbReference type="Proteomes" id="UP000192775">
    <property type="component" value="Chromosome"/>
</dbReference>
<sequence length="282" mass="30291">MIIDAHLHVWDLGRARYPWLTEDAGILHRDHAIEEILPTLSAVGVGGAVLVQASDEAADTELMIDVARRHPEVVGIVGWVPLDRPDLVPAALDRLAEEPLVVGIRSLVHELPPGWLAGMAQDESLSMLAAAGLTLDFPTKDPAALAELVAIGERHPDLGLVVDHLGKPPIGHGEAERAQWRELLAAVAENPRASAKVSGLYSAVGDPAAWTVDSLRPFVDDALELFGPGRLMYGGDWPVARIAGGYERMWDALGTILEPLDPADRDLVLGGTAERVYRLAEV</sequence>
<dbReference type="PANTHER" id="PTHR43569:SF2">
    <property type="entry name" value="AMIDOHYDROLASE-RELATED DOMAIN-CONTAINING PROTEIN"/>
    <property type="match status" value="1"/>
</dbReference>
<dbReference type="Gene3D" id="3.20.20.140">
    <property type="entry name" value="Metal-dependent hydrolases"/>
    <property type="match status" value="1"/>
</dbReference>
<evidence type="ECO:0000256" key="1">
    <source>
        <dbReference type="ARBA" id="ARBA00038310"/>
    </source>
</evidence>
<reference evidence="2 3" key="1">
    <citation type="submission" date="2017-04" db="EMBL/GenBank/DDBJ databases">
        <authorList>
            <person name="Afonso C.L."/>
            <person name="Miller P.J."/>
            <person name="Scott M.A."/>
            <person name="Spackman E."/>
            <person name="Goraichik I."/>
            <person name="Dimitrov K.M."/>
            <person name="Suarez D.L."/>
            <person name="Swayne D.E."/>
        </authorList>
    </citation>
    <scope>NUCLEOTIDE SEQUENCE [LARGE SCALE GENOMIC DNA]</scope>
    <source>
        <strain evidence="3">XA(T)</strain>
    </source>
</reference>
<dbReference type="AlphaFoldDB" id="A0A1X9LM43"/>
<accession>A0A1X9LM43</accession>
<gene>
    <name evidence="2" type="ORF">B5808_14300</name>
</gene>
<dbReference type="Pfam" id="PF04909">
    <property type="entry name" value="Amidohydro_2"/>
    <property type="match status" value="1"/>
</dbReference>
<evidence type="ECO:0000313" key="2">
    <source>
        <dbReference type="EMBL" id="ARJ06253.1"/>
    </source>
</evidence>